<evidence type="ECO:0000313" key="3">
    <source>
        <dbReference type="Proteomes" id="UP000886819"/>
    </source>
</evidence>
<keyword evidence="1" id="KW-0812">Transmembrane</keyword>
<evidence type="ECO:0000313" key="2">
    <source>
        <dbReference type="EMBL" id="HIQ64074.1"/>
    </source>
</evidence>
<gene>
    <name evidence="2" type="ORF">IAA66_10930</name>
</gene>
<feature type="transmembrane region" description="Helical" evidence="1">
    <location>
        <begin position="17"/>
        <end position="34"/>
    </location>
</feature>
<accession>A0A9D0YYG8</accession>
<dbReference type="AlphaFoldDB" id="A0A9D0YYG8"/>
<evidence type="ECO:0008006" key="4">
    <source>
        <dbReference type="Google" id="ProtNLM"/>
    </source>
</evidence>
<dbReference type="EMBL" id="DVFI01000151">
    <property type="protein sequence ID" value="HIQ64074.1"/>
    <property type="molecule type" value="Genomic_DNA"/>
</dbReference>
<evidence type="ECO:0000256" key="1">
    <source>
        <dbReference type="SAM" id="Phobius"/>
    </source>
</evidence>
<comment type="caution">
    <text evidence="2">The sequence shown here is derived from an EMBL/GenBank/DDBJ whole genome shotgun (WGS) entry which is preliminary data.</text>
</comment>
<proteinExistence type="predicted"/>
<organism evidence="2 3">
    <name type="scientific">Candidatus Avichristensenella intestinipullorum</name>
    <dbReference type="NCBI Taxonomy" id="2840693"/>
    <lineage>
        <taxon>Bacteria</taxon>
        <taxon>Bacillati</taxon>
        <taxon>Bacillota</taxon>
        <taxon>Clostridia</taxon>
        <taxon>Candidatus Avichristensenella</taxon>
    </lineage>
</organism>
<sequence>MYSEEEELRQARRSRRLLAVGIALLVIGVALLWLEGRGAHTAGRESALVAADCKLLQRIEYARCGHTVLRRMDAPAGWAGMTHEGVLQALSEQEEGWRMTRYSADTIEMTCVPDLFCPQHAVLMLDADGTPGIWRNRWGFAMEWEKAVDLAPADEAERALLAEGVAFDSREALEAWIRARSGA</sequence>
<name>A0A9D0YYG8_9FIRM</name>
<reference evidence="2" key="2">
    <citation type="journal article" date="2021" name="PeerJ">
        <title>Extensive microbial diversity within the chicken gut microbiome revealed by metagenomics and culture.</title>
        <authorList>
            <person name="Gilroy R."/>
            <person name="Ravi A."/>
            <person name="Getino M."/>
            <person name="Pursley I."/>
            <person name="Horton D.L."/>
            <person name="Alikhan N.F."/>
            <person name="Baker D."/>
            <person name="Gharbi K."/>
            <person name="Hall N."/>
            <person name="Watson M."/>
            <person name="Adriaenssens E.M."/>
            <person name="Foster-Nyarko E."/>
            <person name="Jarju S."/>
            <person name="Secka A."/>
            <person name="Antonio M."/>
            <person name="Oren A."/>
            <person name="Chaudhuri R.R."/>
            <person name="La Ragione R."/>
            <person name="Hildebrand F."/>
            <person name="Pallen M.J."/>
        </authorList>
    </citation>
    <scope>NUCLEOTIDE SEQUENCE</scope>
    <source>
        <strain evidence="2">ChiHile30-977</strain>
    </source>
</reference>
<dbReference type="Proteomes" id="UP000886819">
    <property type="component" value="Unassembled WGS sequence"/>
</dbReference>
<reference evidence="2" key="1">
    <citation type="submission" date="2020-10" db="EMBL/GenBank/DDBJ databases">
        <authorList>
            <person name="Gilroy R."/>
        </authorList>
    </citation>
    <scope>NUCLEOTIDE SEQUENCE</scope>
    <source>
        <strain evidence="2">ChiHile30-977</strain>
    </source>
</reference>
<protein>
    <recommendedName>
        <fullName evidence="4">Bypass of forespore C C-terminal domain-containing protein</fullName>
    </recommendedName>
</protein>
<keyword evidence="1" id="KW-0472">Membrane</keyword>
<keyword evidence="1" id="KW-1133">Transmembrane helix</keyword>